<keyword evidence="1" id="KW-0805">Transcription regulation</keyword>
<name>A0A4R1G036_9NOCA</name>
<accession>A0A4R1G036</accession>
<keyword evidence="3" id="KW-0804">Transcription</keyword>
<dbReference type="RefSeq" id="WP_067455714.1">
    <property type="nucleotide sequence ID" value="NZ_SMFR01000001.1"/>
</dbReference>
<dbReference type="AlphaFoldDB" id="A0A4R1G036"/>
<evidence type="ECO:0000256" key="3">
    <source>
        <dbReference type="ARBA" id="ARBA00023163"/>
    </source>
</evidence>
<dbReference type="SUPFAM" id="SSF46689">
    <property type="entry name" value="Homeodomain-like"/>
    <property type="match status" value="1"/>
</dbReference>
<dbReference type="EMBL" id="SMFR01000001">
    <property type="protein sequence ID" value="TCK00918.1"/>
    <property type="molecule type" value="Genomic_DNA"/>
</dbReference>
<evidence type="ECO:0000256" key="1">
    <source>
        <dbReference type="ARBA" id="ARBA00023015"/>
    </source>
</evidence>
<sequence length="208" mass="22668">MPEDKPLRSDAKRNRDALVTAARELFEERGLDAPLKDIAARAGVAIGTLYNRFPTRDDLIAAAVADRVEAGTVIAEQALALSDPWESFTVLVERICALQASDRILGELALRGPPSDALARAREHGHALMRRIITRAQEAGALRPDWTLEDIAFITWSHSSVVAATASVAPDLWRRNLALIMDGLRAKAAHPLPVPALTEDQLTRAMRG</sequence>
<evidence type="ECO:0000256" key="4">
    <source>
        <dbReference type="PROSITE-ProRule" id="PRU00335"/>
    </source>
</evidence>
<dbReference type="PANTHER" id="PTHR30055">
    <property type="entry name" value="HTH-TYPE TRANSCRIPTIONAL REGULATOR RUTR"/>
    <property type="match status" value="1"/>
</dbReference>
<proteinExistence type="predicted"/>
<protein>
    <submittedName>
        <fullName evidence="6">TetR family transcriptional regulator</fullName>
    </submittedName>
</protein>
<keyword evidence="2 4" id="KW-0238">DNA-binding</keyword>
<evidence type="ECO:0000256" key="2">
    <source>
        <dbReference type="ARBA" id="ARBA00023125"/>
    </source>
</evidence>
<evidence type="ECO:0000313" key="6">
    <source>
        <dbReference type="EMBL" id="TCK00918.1"/>
    </source>
</evidence>
<dbReference type="InterPro" id="IPR009057">
    <property type="entry name" value="Homeodomain-like_sf"/>
</dbReference>
<dbReference type="PROSITE" id="PS50977">
    <property type="entry name" value="HTH_TETR_2"/>
    <property type="match status" value="1"/>
</dbReference>
<dbReference type="GO" id="GO:0000976">
    <property type="term" value="F:transcription cis-regulatory region binding"/>
    <property type="evidence" value="ECO:0007669"/>
    <property type="project" value="TreeGrafter"/>
</dbReference>
<reference evidence="6 7" key="1">
    <citation type="submission" date="2019-03" db="EMBL/GenBank/DDBJ databases">
        <title>Genomic Encyclopedia of Type Strains, Phase IV (KMG-IV): sequencing the most valuable type-strain genomes for metagenomic binning, comparative biology and taxonomic classification.</title>
        <authorList>
            <person name="Goeker M."/>
        </authorList>
    </citation>
    <scope>NUCLEOTIDE SEQUENCE [LARGE SCALE GENOMIC DNA]</scope>
    <source>
        <strain evidence="6 7">DSM 44684</strain>
    </source>
</reference>
<dbReference type="InterPro" id="IPR049445">
    <property type="entry name" value="TetR_SbtR-like_C"/>
</dbReference>
<dbReference type="Pfam" id="PF00440">
    <property type="entry name" value="TetR_N"/>
    <property type="match status" value="1"/>
</dbReference>
<dbReference type="Proteomes" id="UP000294856">
    <property type="component" value="Unassembled WGS sequence"/>
</dbReference>
<dbReference type="InterPro" id="IPR050109">
    <property type="entry name" value="HTH-type_TetR-like_transc_reg"/>
</dbReference>
<gene>
    <name evidence="6" type="ORF">DFR71_1933</name>
</gene>
<dbReference type="InterPro" id="IPR036271">
    <property type="entry name" value="Tet_transcr_reg_TetR-rel_C_sf"/>
</dbReference>
<feature type="domain" description="HTH tetR-type" evidence="5">
    <location>
        <begin position="12"/>
        <end position="71"/>
    </location>
</feature>
<dbReference type="Pfam" id="PF21597">
    <property type="entry name" value="TetR_C_43"/>
    <property type="match status" value="1"/>
</dbReference>
<dbReference type="InterPro" id="IPR001647">
    <property type="entry name" value="HTH_TetR"/>
</dbReference>
<dbReference type="STRING" id="1210063.GCA_001612665_04898"/>
<evidence type="ECO:0000313" key="7">
    <source>
        <dbReference type="Proteomes" id="UP000294856"/>
    </source>
</evidence>
<organism evidence="6 7">
    <name type="scientific">Nocardia alba</name>
    <dbReference type="NCBI Taxonomy" id="225051"/>
    <lineage>
        <taxon>Bacteria</taxon>
        <taxon>Bacillati</taxon>
        <taxon>Actinomycetota</taxon>
        <taxon>Actinomycetes</taxon>
        <taxon>Mycobacteriales</taxon>
        <taxon>Nocardiaceae</taxon>
        <taxon>Nocardia</taxon>
    </lineage>
</organism>
<dbReference type="PRINTS" id="PR00455">
    <property type="entry name" value="HTHTETR"/>
</dbReference>
<comment type="caution">
    <text evidence="6">The sequence shown here is derived from an EMBL/GenBank/DDBJ whole genome shotgun (WGS) entry which is preliminary data.</text>
</comment>
<evidence type="ECO:0000259" key="5">
    <source>
        <dbReference type="PROSITE" id="PS50977"/>
    </source>
</evidence>
<feature type="DNA-binding region" description="H-T-H motif" evidence="4">
    <location>
        <begin position="34"/>
        <end position="53"/>
    </location>
</feature>
<dbReference type="OrthoDB" id="9795011at2"/>
<dbReference type="GO" id="GO:0003700">
    <property type="term" value="F:DNA-binding transcription factor activity"/>
    <property type="evidence" value="ECO:0007669"/>
    <property type="project" value="TreeGrafter"/>
</dbReference>
<keyword evidence="7" id="KW-1185">Reference proteome</keyword>
<dbReference type="SUPFAM" id="SSF48498">
    <property type="entry name" value="Tetracyclin repressor-like, C-terminal domain"/>
    <property type="match status" value="1"/>
</dbReference>
<dbReference type="PANTHER" id="PTHR30055:SF234">
    <property type="entry name" value="HTH-TYPE TRANSCRIPTIONAL REGULATOR BETI"/>
    <property type="match status" value="1"/>
</dbReference>
<dbReference type="Gene3D" id="1.10.357.10">
    <property type="entry name" value="Tetracycline Repressor, domain 2"/>
    <property type="match status" value="1"/>
</dbReference>